<proteinExistence type="predicted"/>
<reference evidence="2 3" key="1">
    <citation type="submission" date="2017-04" db="EMBL/GenBank/DDBJ databases">
        <title>Characterization, genome and methylation analysis of a phthalic acid esters degrading strain Sphingobium yanoikuyae SHJ.</title>
        <authorList>
            <person name="Feng L."/>
        </authorList>
    </citation>
    <scope>NUCLEOTIDE SEQUENCE [LARGE SCALE GENOMIC DNA]</scope>
    <source>
        <strain evidence="2 3">SHJ</strain>
    </source>
</reference>
<feature type="compositionally biased region" description="Acidic residues" evidence="1">
    <location>
        <begin position="249"/>
        <end position="259"/>
    </location>
</feature>
<dbReference type="EMBL" id="CP020925">
    <property type="protein sequence ID" value="ATP17579.1"/>
    <property type="molecule type" value="Genomic_DNA"/>
</dbReference>
<feature type="compositionally biased region" description="Pro residues" evidence="1">
    <location>
        <begin position="278"/>
        <end position="295"/>
    </location>
</feature>
<evidence type="ECO:0000313" key="2">
    <source>
        <dbReference type="EMBL" id="ATP17579.1"/>
    </source>
</evidence>
<name>A0A0J9CUU6_SPHYA</name>
<protein>
    <submittedName>
        <fullName evidence="2">Uncharacterized protein</fullName>
    </submittedName>
</protein>
<evidence type="ECO:0000313" key="3">
    <source>
        <dbReference type="Proteomes" id="UP000037029"/>
    </source>
</evidence>
<sequence>MEWNKALVTAARENRVPGGARTARVFYEALLDMRFTHCGNPPDTLVCVASGADGGLEGVPRAQAAWIDKPALAAPEILEALAQAGLRYLPPLLDRGASAPARLKTPRASALVRITPDYSPADGATRHYEKLLQSRWRTIAVQCEAKRVCPPAVPKLRMVNGLTLSIGLGETPVAQISASNFLEGDVWLIDLTNVTDGLASALAEGVGHGADLRYRFAAILRARNRDEVIRALLEDGIPPYQLAAVRLEDDPELEEEEPEPAAPLDDATKETAGGGTEPPAPPTSPLPPPPPPPSPDQTADPSRHLGATYYASGDPSNRPLYDSEPGRGGGGGNGNSWSQRQQELGADGEA</sequence>
<evidence type="ECO:0000256" key="1">
    <source>
        <dbReference type="SAM" id="MobiDB-lite"/>
    </source>
</evidence>
<accession>A0A0J9CUU6</accession>
<gene>
    <name evidence="2" type="ORF">BV87_03690</name>
</gene>
<feature type="region of interest" description="Disordered" evidence="1">
    <location>
        <begin position="249"/>
        <end position="350"/>
    </location>
</feature>
<dbReference type="Proteomes" id="UP000037029">
    <property type="component" value="Chromosome"/>
</dbReference>
<dbReference type="RefSeq" id="WP_048939314.1">
    <property type="nucleotide sequence ID" value="NZ_CP020925.1"/>
</dbReference>
<dbReference type="AlphaFoldDB" id="A0A0J9CUU6"/>
<organism evidence="2 3">
    <name type="scientific">Sphingobium yanoikuyae</name>
    <name type="common">Sphingomonas yanoikuyae</name>
    <dbReference type="NCBI Taxonomy" id="13690"/>
    <lineage>
        <taxon>Bacteria</taxon>
        <taxon>Pseudomonadati</taxon>
        <taxon>Pseudomonadota</taxon>
        <taxon>Alphaproteobacteria</taxon>
        <taxon>Sphingomonadales</taxon>
        <taxon>Sphingomonadaceae</taxon>
        <taxon>Sphingobium</taxon>
    </lineage>
</organism>